<reference evidence="1 2" key="3">
    <citation type="submission" date="2019-11" db="EMBL/GenBank/DDBJ databases">
        <title>A de novo genome assembly of a pear dwarfing rootstock.</title>
        <authorList>
            <person name="Wang F."/>
            <person name="Wang J."/>
            <person name="Li S."/>
            <person name="Zhang Y."/>
            <person name="Fang M."/>
            <person name="Ma L."/>
            <person name="Zhao Y."/>
            <person name="Jiang S."/>
        </authorList>
    </citation>
    <scope>NUCLEOTIDE SEQUENCE [LARGE SCALE GENOMIC DNA]</scope>
    <source>
        <strain evidence="1">S2</strain>
        <tissue evidence="1">Leaf</tissue>
    </source>
</reference>
<name>A0A5N5GPX0_9ROSA</name>
<keyword evidence="2" id="KW-1185">Reference proteome</keyword>
<evidence type="ECO:0000313" key="2">
    <source>
        <dbReference type="Proteomes" id="UP000327157"/>
    </source>
</evidence>
<dbReference type="EMBL" id="SMOL01000458">
    <property type="protein sequence ID" value="KAB2612804.1"/>
    <property type="molecule type" value="Genomic_DNA"/>
</dbReference>
<comment type="caution">
    <text evidence="1">The sequence shown here is derived from an EMBL/GenBank/DDBJ whole genome shotgun (WGS) entry which is preliminary data.</text>
</comment>
<gene>
    <name evidence="1" type="ORF">D8674_035120</name>
</gene>
<sequence>MFDVPSSHPAGVSPPPSSNFRSLVKFRRNLRLVESVSSNLVLPLGQVFQTPSPSLCCLPWMSVLLVDFHALLSF</sequence>
<accession>A0A5N5GPX0</accession>
<protein>
    <submittedName>
        <fullName evidence="1">Uncharacterized protein</fullName>
    </submittedName>
</protein>
<dbReference type="Proteomes" id="UP000327157">
    <property type="component" value="Chromosome 9"/>
</dbReference>
<reference evidence="1 2" key="1">
    <citation type="submission" date="2019-09" db="EMBL/GenBank/DDBJ databases">
        <authorList>
            <person name="Ou C."/>
        </authorList>
    </citation>
    <scope>NUCLEOTIDE SEQUENCE [LARGE SCALE GENOMIC DNA]</scope>
    <source>
        <strain evidence="1">S2</strain>
        <tissue evidence="1">Leaf</tissue>
    </source>
</reference>
<proteinExistence type="predicted"/>
<organism evidence="1 2">
    <name type="scientific">Pyrus ussuriensis x Pyrus communis</name>
    <dbReference type="NCBI Taxonomy" id="2448454"/>
    <lineage>
        <taxon>Eukaryota</taxon>
        <taxon>Viridiplantae</taxon>
        <taxon>Streptophyta</taxon>
        <taxon>Embryophyta</taxon>
        <taxon>Tracheophyta</taxon>
        <taxon>Spermatophyta</taxon>
        <taxon>Magnoliopsida</taxon>
        <taxon>eudicotyledons</taxon>
        <taxon>Gunneridae</taxon>
        <taxon>Pentapetalae</taxon>
        <taxon>rosids</taxon>
        <taxon>fabids</taxon>
        <taxon>Rosales</taxon>
        <taxon>Rosaceae</taxon>
        <taxon>Amygdaloideae</taxon>
        <taxon>Maleae</taxon>
        <taxon>Pyrus</taxon>
    </lineage>
</organism>
<dbReference type="AlphaFoldDB" id="A0A5N5GPX0"/>
<evidence type="ECO:0000313" key="1">
    <source>
        <dbReference type="EMBL" id="KAB2612804.1"/>
    </source>
</evidence>
<reference evidence="2" key="2">
    <citation type="submission" date="2019-10" db="EMBL/GenBank/DDBJ databases">
        <title>A de novo genome assembly of a pear dwarfing rootstock.</title>
        <authorList>
            <person name="Wang F."/>
            <person name="Wang J."/>
            <person name="Li S."/>
            <person name="Zhang Y."/>
            <person name="Fang M."/>
            <person name="Ma L."/>
            <person name="Zhao Y."/>
            <person name="Jiang S."/>
        </authorList>
    </citation>
    <scope>NUCLEOTIDE SEQUENCE [LARGE SCALE GENOMIC DNA]</scope>
</reference>